<feature type="transmembrane region" description="Helical" evidence="1">
    <location>
        <begin position="41"/>
        <end position="66"/>
    </location>
</feature>
<evidence type="ECO:0000256" key="1">
    <source>
        <dbReference type="SAM" id="Phobius"/>
    </source>
</evidence>
<protein>
    <submittedName>
        <fullName evidence="2">Uncharacterized protein</fullName>
    </submittedName>
</protein>
<feature type="transmembrane region" description="Helical" evidence="1">
    <location>
        <begin position="12"/>
        <end position="35"/>
    </location>
</feature>
<gene>
    <name evidence="2" type="ORF">LYNGBM3L_19720</name>
</gene>
<organism evidence="2 3">
    <name type="scientific">Moorena producens 3L</name>
    <dbReference type="NCBI Taxonomy" id="489825"/>
    <lineage>
        <taxon>Bacteria</taxon>
        <taxon>Bacillati</taxon>
        <taxon>Cyanobacteriota</taxon>
        <taxon>Cyanophyceae</taxon>
        <taxon>Coleofasciculales</taxon>
        <taxon>Coleofasciculaceae</taxon>
        <taxon>Moorena</taxon>
    </lineage>
</organism>
<reference evidence="3" key="1">
    <citation type="journal article" date="2011" name="Proc. Natl. Acad. Sci. U.S.A.">
        <title>Genomic insights into the physiology and ecology of the marine filamentous cyanobacterium Lyngbya majuscula.</title>
        <authorList>
            <person name="Jones A.C."/>
            <person name="Monroe E.A."/>
            <person name="Podell S."/>
            <person name="Hess W.R."/>
            <person name="Klages S."/>
            <person name="Esquenazi E."/>
            <person name="Niessen S."/>
            <person name="Hoover H."/>
            <person name="Rothmann M."/>
            <person name="Lasken R.S."/>
            <person name="Yates J.R.III."/>
            <person name="Reinhardt R."/>
            <person name="Kube M."/>
            <person name="Burkart M.D."/>
            <person name="Allen E.E."/>
            <person name="Dorrestein P.C."/>
            <person name="Gerwick W.H."/>
            <person name="Gerwick L."/>
        </authorList>
    </citation>
    <scope>NUCLEOTIDE SEQUENCE [LARGE SCALE GENOMIC DNA]</scope>
    <source>
        <strain evidence="3">3L</strain>
    </source>
</reference>
<dbReference type="Proteomes" id="UP000003959">
    <property type="component" value="Unassembled WGS sequence"/>
</dbReference>
<proteinExistence type="predicted"/>
<keyword evidence="1" id="KW-0812">Transmembrane</keyword>
<name>F4XSS8_9CYAN</name>
<keyword evidence="1" id="KW-0472">Membrane</keyword>
<dbReference type="OrthoDB" id="9982390at2"/>
<sequence length="98" mass="10678">MRNSNQANPIVIGSLVVILINLVIGIICLSIYLHFSTGYDGLFYFIILSMIGIAQLVYVIPVLVVLRLLGRWELMKGVIIGGLITGLLNLGGCFLMQA</sequence>
<evidence type="ECO:0000313" key="2">
    <source>
        <dbReference type="EMBL" id="EGJ32403.1"/>
    </source>
</evidence>
<dbReference type="HOGENOM" id="CLU_2329006_0_0_3"/>
<dbReference type="RefSeq" id="WP_008184993.1">
    <property type="nucleotide sequence ID" value="NZ_GL890924.1"/>
</dbReference>
<dbReference type="EMBL" id="GL890924">
    <property type="protein sequence ID" value="EGJ32403.1"/>
    <property type="molecule type" value="Genomic_DNA"/>
</dbReference>
<accession>F4XSS8</accession>
<keyword evidence="3" id="KW-1185">Reference proteome</keyword>
<dbReference type="eggNOG" id="ENOG5033BKI">
    <property type="taxonomic scope" value="Bacteria"/>
</dbReference>
<dbReference type="AlphaFoldDB" id="F4XSS8"/>
<evidence type="ECO:0000313" key="3">
    <source>
        <dbReference type="Proteomes" id="UP000003959"/>
    </source>
</evidence>
<feature type="transmembrane region" description="Helical" evidence="1">
    <location>
        <begin position="78"/>
        <end position="97"/>
    </location>
</feature>
<keyword evidence="1" id="KW-1133">Transmembrane helix</keyword>